<dbReference type="PROSITE" id="PS50003">
    <property type="entry name" value="PH_DOMAIN"/>
    <property type="match status" value="1"/>
</dbReference>
<feature type="domain" description="Cyclic nucleotide-binding" evidence="9">
    <location>
        <begin position="667"/>
        <end position="768"/>
    </location>
</feature>
<comment type="caution">
    <text evidence="10">The sequence shown here is derived from an EMBL/GenBank/DDBJ whole genome shotgun (WGS) entry which is preliminary data.</text>
</comment>
<dbReference type="GO" id="GO:0016301">
    <property type="term" value="F:kinase activity"/>
    <property type="evidence" value="ECO:0007669"/>
    <property type="project" value="UniProtKB-KW"/>
</dbReference>
<keyword evidence="5" id="KW-0067">ATP-binding</keyword>
<dbReference type="SMART" id="SM00100">
    <property type="entry name" value="cNMP"/>
    <property type="match status" value="3"/>
</dbReference>
<dbReference type="EMBL" id="JBBJCI010000331">
    <property type="protein sequence ID" value="KAK7234322.1"/>
    <property type="molecule type" value="Genomic_DNA"/>
</dbReference>
<sequence length="1194" mass="127974">MLSLCPCVRDDRAEVAQRAAELVKNPLPAMSGGADTRKFGDPVEGWLQRVVDGDECEAVWCCLRERHLYYYAKQPKKGAPRKPLGYVDLREGARLRDGEKTVAKASGRGLESFHSATPDAATESGASFFGAFFGDGDALQFSVREGTSLLNATFVCDGAPKHRLWLAELAAAVDGRVHRSAQHRGHAPPPPPPPSAARRLTRSASSGAERASNESFGDDAYHVDLPTLAGPLRKKAIGRGVILSNRKGWKDRWFKLEGGVLRYFKDDTYRPESMKGEVCLAGCSVARGTADDRKKVDPKRLCVTLPEGRYLKLAARNEADAEAWTGAICDSIAILAARARRGGERASPAPRDSPRKAAGLGIGEAPHHRRPLIYGADLEGKSLAKRRAERDAVLADGAVDAAGARAIKRAMAAARERAAFLFSPDGGDLDAELERKLLDAFAPEVHEAGDVVVWQGDWGDAYYAVESGAVEILVDGSRPDRMAPITSGGGFGELALALGTRRAATARCVVRAKVWSLTRSRYRSTLGAAAHASRKGRVEFLRSVELFKILSDTALEKLAGALTEKVYAGGAVLIKEGEVGDAFYVVNVGVVEVTTKAGFRGALETGAGFGEKALLDDAPRAATVKVKSSSASMLVLNKKQFLSIVGPARAVVENATRARLLRRVKLFGDALSDAKIDGLARVMSEASVDRGAHVLRKGDIGDAFYVLKRGRVGVVDDKGALVAELGEGAYFGETAILKDTPRNADVVALEPCGLLKLTRDDFVKLLGPLEDALTAEAERRRADLERSNKLRSGLKNFGNTVAAGFVASRDALRSRARTLKAASAGDDADAAYDDGLGPFGRPGAAHGGTIRVGFRAAGCAVDFAKLVELDWPRAEGAGAGGRAQLVRDDSGGCYTLRIVSKRKVFAKSWDQGLLRERAILTSKIGESPFVARCLATGSNRAKCVVLAEALPGGDLYGLLHEPGDDLDARHLFGGDTPAVRYYAGCALRGVEHLHSHGVAHRAVAPEHLWIDARGALKLHELPCAVRLAAADRTNTLCGVPEYVAPEVVLAAGHDHAVDLWALGVLVFELVSRRALFARSGDTPARLFARVVDPGKTLKSVWSATSNYAALVTGLVKPRPAERLGAKHDGFAELWDHKFFRHVDPTRDLGPDRAPWTPPRLQAAKDSPNDPLQHDDDDDDDDELPLPPLSFLPGY</sequence>
<dbReference type="Gene3D" id="2.30.29.30">
    <property type="entry name" value="Pleckstrin-homology domain (PH domain)/Phosphotyrosine-binding domain (PTB)"/>
    <property type="match status" value="1"/>
</dbReference>
<dbReference type="SUPFAM" id="SSF50729">
    <property type="entry name" value="PH domain-like"/>
    <property type="match status" value="1"/>
</dbReference>
<dbReference type="PRINTS" id="PR00103">
    <property type="entry name" value="CAMPKINASE"/>
</dbReference>
<proteinExistence type="predicted"/>
<dbReference type="PROSITE" id="PS00888">
    <property type="entry name" value="CNMP_BINDING_1"/>
    <property type="match status" value="1"/>
</dbReference>
<feature type="domain" description="PH" evidence="7">
    <location>
        <begin position="225"/>
        <end position="333"/>
    </location>
</feature>
<evidence type="ECO:0000256" key="5">
    <source>
        <dbReference type="ARBA" id="ARBA00022840"/>
    </source>
</evidence>
<dbReference type="SUPFAM" id="SSF56112">
    <property type="entry name" value="Protein kinase-like (PK-like)"/>
    <property type="match status" value="1"/>
</dbReference>
<keyword evidence="3" id="KW-0547">Nucleotide-binding</keyword>
<gene>
    <name evidence="10" type="ORF">SO694_00205015</name>
</gene>
<feature type="domain" description="Cyclic nucleotide-binding" evidence="9">
    <location>
        <begin position="546"/>
        <end position="647"/>
    </location>
</feature>
<dbReference type="InterPro" id="IPR014710">
    <property type="entry name" value="RmlC-like_jellyroll"/>
</dbReference>
<feature type="compositionally biased region" description="Acidic residues" evidence="6">
    <location>
        <begin position="1174"/>
        <end position="1183"/>
    </location>
</feature>
<dbReference type="SUPFAM" id="SSF51206">
    <property type="entry name" value="cAMP-binding domain-like"/>
    <property type="match status" value="3"/>
</dbReference>
<dbReference type="Pfam" id="PF00069">
    <property type="entry name" value="Pkinase"/>
    <property type="match status" value="1"/>
</dbReference>
<feature type="domain" description="Cyclic nucleotide-binding" evidence="9">
    <location>
        <begin position="428"/>
        <end position="543"/>
    </location>
</feature>
<feature type="compositionally biased region" description="Low complexity" evidence="6">
    <location>
        <begin position="196"/>
        <end position="206"/>
    </location>
</feature>
<dbReference type="PROSITE" id="PS50042">
    <property type="entry name" value="CNMP_BINDING_3"/>
    <property type="match status" value="3"/>
</dbReference>
<protein>
    <submittedName>
        <fullName evidence="10">cGMP-dependent protein kinase</fullName>
    </submittedName>
</protein>
<evidence type="ECO:0000256" key="6">
    <source>
        <dbReference type="SAM" id="MobiDB-lite"/>
    </source>
</evidence>
<dbReference type="InterPro" id="IPR018490">
    <property type="entry name" value="cNMP-bd_dom_sf"/>
</dbReference>
<dbReference type="CDD" id="cd00821">
    <property type="entry name" value="PH"/>
    <property type="match status" value="1"/>
</dbReference>
<evidence type="ECO:0000259" key="9">
    <source>
        <dbReference type="PROSITE" id="PS50042"/>
    </source>
</evidence>
<feature type="compositionally biased region" description="Pro residues" evidence="6">
    <location>
        <begin position="1184"/>
        <end position="1194"/>
    </location>
</feature>
<evidence type="ECO:0000259" key="7">
    <source>
        <dbReference type="PROSITE" id="PS50003"/>
    </source>
</evidence>
<dbReference type="Pfam" id="PF00169">
    <property type="entry name" value="PH"/>
    <property type="match status" value="1"/>
</dbReference>
<evidence type="ECO:0000256" key="1">
    <source>
        <dbReference type="ARBA" id="ARBA00022527"/>
    </source>
</evidence>
<keyword evidence="1" id="KW-0723">Serine/threonine-protein kinase</keyword>
<reference evidence="10 11" key="1">
    <citation type="submission" date="2024-03" db="EMBL/GenBank/DDBJ databases">
        <title>Aureococcus anophagefferens CCMP1851 and Kratosvirus quantuckense: Draft genome of a second virus-susceptible host strain in the model system.</title>
        <authorList>
            <person name="Chase E."/>
            <person name="Truchon A.R."/>
            <person name="Schepens W."/>
            <person name="Wilhelm S.W."/>
        </authorList>
    </citation>
    <scope>NUCLEOTIDE SEQUENCE [LARGE SCALE GENOMIC DNA]</scope>
    <source>
        <strain evidence="10 11">CCMP1851</strain>
    </source>
</reference>
<dbReference type="Pfam" id="PF00027">
    <property type="entry name" value="cNMP_binding"/>
    <property type="match status" value="3"/>
</dbReference>
<dbReference type="PANTHER" id="PTHR24353">
    <property type="entry name" value="CYCLIC NUCLEOTIDE-DEPENDENT PROTEIN KINASE"/>
    <property type="match status" value="1"/>
</dbReference>
<evidence type="ECO:0000313" key="11">
    <source>
        <dbReference type="Proteomes" id="UP001363151"/>
    </source>
</evidence>
<dbReference type="PANTHER" id="PTHR24353:SF143">
    <property type="entry name" value="PROTEIN KINASE DOMAIN-CONTAINING PROTEIN"/>
    <property type="match status" value="1"/>
</dbReference>
<feature type="domain" description="Protein kinase" evidence="8">
    <location>
        <begin position="869"/>
        <end position="1139"/>
    </location>
</feature>
<dbReference type="InterPro" id="IPR011009">
    <property type="entry name" value="Kinase-like_dom_sf"/>
</dbReference>
<dbReference type="Gene3D" id="2.60.120.10">
    <property type="entry name" value="Jelly Rolls"/>
    <property type="match status" value="3"/>
</dbReference>
<accession>A0ABR1FNM7</accession>
<evidence type="ECO:0000256" key="4">
    <source>
        <dbReference type="ARBA" id="ARBA00022777"/>
    </source>
</evidence>
<dbReference type="Gene3D" id="1.10.510.10">
    <property type="entry name" value="Transferase(Phosphotransferase) domain 1"/>
    <property type="match status" value="1"/>
</dbReference>
<keyword evidence="2" id="KW-0808">Transferase</keyword>
<dbReference type="InterPro" id="IPR000595">
    <property type="entry name" value="cNMP-bd_dom"/>
</dbReference>
<keyword evidence="11" id="KW-1185">Reference proteome</keyword>
<evidence type="ECO:0000259" key="8">
    <source>
        <dbReference type="PROSITE" id="PS50011"/>
    </source>
</evidence>
<evidence type="ECO:0000256" key="3">
    <source>
        <dbReference type="ARBA" id="ARBA00022741"/>
    </source>
</evidence>
<dbReference type="Gene3D" id="3.30.200.20">
    <property type="entry name" value="Phosphorylase Kinase, domain 1"/>
    <property type="match status" value="1"/>
</dbReference>
<dbReference type="InterPro" id="IPR000719">
    <property type="entry name" value="Prot_kinase_dom"/>
</dbReference>
<feature type="region of interest" description="Disordered" evidence="6">
    <location>
        <begin position="177"/>
        <end position="214"/>
    </location>
</feature>
<feature type="region of interest" description="Disordered" evidence="6">
    <location>
        <begin position="343"/>
        <end position="363"/>
    </location>
</feature>
<dbReference type="SMART" id="SM00220">
    <property type="entry name" value="S_TKc"/>
    <property type="match status" value="1"/>
</dbReference>
<dbReference type="PROSITE" id="PS00889">
    <property type="entry name" value="CNMP_BINDING_2"/>
    <property type="match status" value="2"/>
</dbReference>
<dbReference type="Proteomes" id="UP001363151">
    <property type="component" value="Unassembled WGS sequence"/>
</dbReference>
<dbReference type="InterPro" id="IPR011993">
    <property type="entry name" value="PH-like_dom_sf"/>
</dbReference>
<dbReference type="PROSITE" id="PS50011">
    <property type="entry name" value="PROTEIN_KINASE_DOM"/>
    <property type="match status" value="1"/>
</dbReference>
<keyword evidence="4 10" id="KW-0418">Kinase</keyword>
<evidence type="ECO:0000256" key="2">
    <source>
        <dbReference type="ARBA" id="ARBA00022679"/>
    </source>
</evidence>
<feature type="region of interest" description="Disordered" evidence="6">
    <location>
        <begin position="1147"/>
        <end position="1194"/>
    </location>
</feature>
<organism evidence="10 11">
    <name type="scientific">Aureococcus anophagefferens</name>
    <name type="common">Harmful bloom alga</name>
    <dbReference type="NCBI Taxonomy" id="44056"/>
    <lineage>
        <taxon>Eukaryota</taxon>
        <taxon>Sar</taxon>
        <taxon>Stramenopiles</taxon>
        <taxon>Ochrophyta</taxon>
        <taxon>Pelagophyceae</taxon>
        <taxon>Pelagomonadales</taxon>
        <taxon>Pelagomonadaceae</taxon>
        <taxon>Aureococcus</taxon>
    </lineage>
</organism>
<dbReference type="InterPro" id="IPR018488">
    <property type="entry name" value="cNMP-bd_CS"/>
</dbReference>
<evidence type="ECO:0000313" key="10">
    <source>
        <dbReference type="EMBL" id="KAK7234322.1"/>
    </source>
</evidence>
<dbReference type="SMART" id="SM00233">
    <property type="entry name" value="PH"/>
    <property type="match status" value="2"/>
</dbReference>
<name>A0ABR1FNM7_AURAN</name>
<dbReference type="InterPro" id="IPR001849">
    <property type="entry name" value="PH_domain"/>
</dbReference>
<dbReference type="CDD" id="cd00038">
    <property type="entry name" value="CAP_ED"/>
    <property type="match status" value="3"/>
</dbReference>